<feature type="signal peptide" evidence="2">
    <location>
        <begin position="1"/>
        <end position="17"/>
    </location>
</feature>
<keyword evidence="2" id="KW-0732">Signal</keyword>
<dbReference type="Pfam" id="PF15979">
    <property type="entry name" value="Glyco_hydro_115"/>
    <property type="match status" value="1"/>
</dbReference>
<dbReference type="InterPro" id="IPR042301">
    <property type="entry name" value="GH115_sf"/>
</dbReference>
<dbReference type="GO" id="GO:0016787">
    <property type="term" value="F:hydrolase activity"/>
    <property type="evidence" value="ECO:0007669"/>
    <property type="project" value="UniProtKB-KW"/>
</dbReference>
<dbReference type="EMBL" id="RSCE01000006">
    <property type="protein sequence ID" value="RSH82030.1"/>
    <property type="molecule type" value="Genomic_DNA"/>
</dbReference>
<feature type="chain" id="PRO_5019362884" description="Gylcosyl hydrolase 115 C-terminal domain-containing protein" evidence="2">
    <location>
        <begin position="18"/>
        <end position="995"/>
    </location>
</feature>
<dbReference type="Gene3D" id="1.20.58.2150">
    <property type="match status" value="1"/>
</dbReference>
<gene>
    <name evidence="4" type="ORF">EHS24_008234</name>
</gene>
<keyword evidence="5" id="KW-1185">Reference proteome</keyword>
<accession>A0A427XT65</accession>
<dbReference type="RefSeq" id="XP_028476485.1">
    <property type="nucleotide sequence ID" value="XM_028623552.1"/>
</dbReference>
<comment type="caution">
    <text evidence="4">The sequence shown here is derived from an EMBL/GenBank/DDBJ whole genome shotgun (WGS) entry which is preliminary data.</text>
</comment>
<organism evidence="4 5">
    <name type="scientific">Apiotrichum porosum</name>
    <dbReference type="NCBI Taxonomy" id="105984"/>
    <lineage>
        <taxon>Eukaryota</taxon>
        <taxon>Fungi</taxon>
        <taxon>Dikarya</taxon>
        <taxon>Basidiomycota</taxon>
        <taxon>Agaricomycotina</taxon>
        <taxon>Tremellomycetes</taxon>
        <taxon>Trichosporonales</taxon>
        <taxon>Trichosporonaceae</taxon>
        <taxon>Apiotrichum</taxon>
    </lineage>
</organism>
<dbReference type="InterPro" id="IPR029018">
    <property type="entry name" value="Hex-like_dom2"/>
</dbReference>
<dbReference type="GeneID" id="39592777"/>
<dbReference type="Proteomes" id="UP000279236">
    <property type="component" value="Unassembled WGS sequence"/>
</dbReference>
<dbReference type="InterPro" id="IPR041437">
    <property type="entry name" value="GH115_C"/>
</dbReference>
<sequence length="995" mass="110093">MLVLLVPLLFLVQLVAALGLPNVLTFAPSNGALTLASSAAAALPILYDSGDSEAIHIAVRTFAEDILRVTGVKPEVYADTLPDGTASAIIAATVGSALLQRLRKKRTKPSTEDHLAPLDGKWESFDARVVSEPLEGLDEALVVAGSDRRGTIYGLYTLAESMGVSPWYWWADVPIKKHDVVAIPRDAVHSHGAPTVKYRGFFFNDEQPVLWNWARDHFNMGDKPPFQVGMYEKAFELLLRLKGNYMWPAMWASMFAVDGVDELVSPATPGPNQSLAERMGVVMGTSHHEPMSRNQKEFTTWGEGEWDFRTNGDWLQEFWKYGAERAKECETVYTVGMRGDGDLPLDGADVPLVESITAAQQEILRKVNGRQDISDIPQMWAMYKEVMEYFANGLKVPDEVTPMLADDNWGNLMAVLPTDKNYKSGGGIYYHADYVGDPRDYKWINTVPLAKMWEQLNVALSFKTDNIWILNVGDLKTLEIPLEWFLDIAYDASRWPRTALAEYLAERATRDFGVVGDAAKEVADIMATYSIYASRRKAELVDSETFSILNYDEAETVVADWTALETRARTVYEKLSSESQVPFYEVLYVQIQLQANLARLYLAAAKSNLYATQGRTAATVQAHEALALFERDHDLTEEYNKLLNGKWKHMLAQTHIGYQYWQMPVRNSLPPVSFVSLRQHSYDHGLIVHTRYTVENCAGAWPGDNRHNCPLGYNCPDPTLLPSDLYGRRRWVDVGSGGPEDVEFTATPDAEWLDVSITKGKITGDGKNDKRVWIGVNWDKVGDATEGHVTFHASDGAHTVVTVPLNHVTAPPADFAGAVQGDGYVAIEAGVHQAVMTKDSHSWGEIPFYGRTRSGLAVFPVDAQEFAPGAGPAVRYDFWATSAGPVDVTLHLGPALNFILGRRIAFAVQIDDGDVVPIYPVPEAKLGSLPHDWEDVVANEIREVSTKGEVKAPGKHSITVYGMTAGIVLERVLVDFGGIKERGYSYLGPPASVVA</sequence>
<keyword evidence="1" id="KW-0378">Hydrolase</keyword>
<evidence type="ECO:0000313" key="4">
    <source>
        <dbReference type="EMBL" id="RSH82030.1"/>
    </source>
</evidence>
<protein>
    <recommendedName>
        <fullName evidence="3">Gylcosyl hydrolase 115 C-terminal domain-containing protein</fullName>
    </recommendedName>
</protein>
<dbReference type="Gene3D" id="3.30.379.10">
    <property type="entry name" value="Chitobiase/beta-hexosaminidase domain 2-like"/>
    <property type="match status" value="1"/>
</dbReference>
<evidence type="ECO:0000256" key="2">
    <source>
        <dbReference type="SAM" id="SignalP"/>
    </source>
</evidence>
<dbReference type="SUPFAM" id="SSF55545">
    <property type="entry name" value="beta-N-acetylhexosaminidase-like domain"/>
    <property type="match status" value="1"/>
</dbReference>
<reference evidence="4 5" key="1">
    <citation type="submission" date="2018-11" db="EMBL/GenBank/DDBJ databases">
        <title>Genome sequence of Apiotrichum porosum DSM 27194.</title>
        <authorList>
            <person name="Aliyu H."/>
            <person name="Gorte O."/>
            <person name="Ochsenreither K."/>
        </authorList>
    </citation>
    <scope>NUCLEOTIDE SEQUENCE [LARGE SCALE GENOMIC DNA]</scope>
    <source>
        <strain evidence="4 5">DSM 27194</strain>
    </source>
</reference>
<evidence type="ECO:0000313" key="5">
    <source>
        <dbReference type="Proteomes" id="UP000279236"/>
    </source>
</evidence>
<proteinExistence type="predicted"/>
<dbReference type="Gene3D" id="3.20.20.520">
    <property type="entry name" value="Glycosyl hydrolase family 115"/>
    <property type="match status" value="1"/>
</dbReference>
<dbReference type="Gene3D" id="2.60.120.1620">
    <property type="match status" value="1"/>
</dbReference>
<dbReference type="PANTHER" id="PTHR37842:SF2">
    <property type="entry name" value="GYLCOSYL HYDROLASE 115 C-TERMINAL DOMAIN-CONTAINING PROTEIN"/>
    <property type="match status" value="1"/>
</dbReference>
<name>A0A427XT65_9TREE</name>
<feature type="domain" description="Gylcosyl hydrolase 115 C-terminal" evidence="3">
    <location>
        <begin position="819"/>
        <end position="990"/>
    </location>
</feature>
<evidence type="ECO:0000256" key="1">
    <source>
        <dbReference type="ARBA" id="ARBA00022801"/>
    </source>
</evidence>
<dbReference type="PANTHER" id="PTHR37842">
    <property type="match status" value="1"/>
</dbReference>
<dbReference type="AlphaFoldDB" id="A0A427XT65"/>
<dbReference type="STRING" id="105984.A0A427XT65"/>
<dbReference type="OrthoDB" id="4849794at2759"/>
<dbReference type="Pfam" id="PF17829">
    <property type="entry name" value="GH115_C"/>
    <property type="match status" value="1"/>
</dbReference>
<evidence type="ECO:0000259" key="3">
    <source>
        <dbReference type="Pfam" id="PF17829"/>
    </source>
</evidence>
<dbReference type="InterPro" id="IPR031924">
    <property type="entry name" value="GH115"/>
</dbReference>